<sequence length="243" mass="26356">MRVFLVIFILFIAGDLCAGEEMPGFSVEEIEKNVFLHGSYSQVNGFGLVSSNGLVVIENKKAFIVDTPWSEKDTINLVQWIEGRNLVLIGSISTHSHEDRTAGIKWLNAHSIPTYASALTNELLKKDDKEVATKSFEGAELMLADGLIEAYYPGGGHTIDNIVVWLPKSQILFGGCLVRSVDSTGLGYVGEADIKNWSSSVENVLSKYPEIKAVVPGHGKIGGLSLLTHTKKLAISALPKLSN</sequence>
<evidence type="ECO:0000256" key="5">
    <source>
        <dbReference type="ARBA" id="ARBA00011245"/>
    </source>
</evidence>
<dbReference type="HOGENOM" id="CLU_068048_0_0_6"/>
<evidence type="ECO:0000256" key="9">
    <source>
        <dbReference type="ARBA" id="ARBA00022764"/>
    </source>
</evidence>
<dbReference type="PANTHER" id="PTHR42951:SF4">
    <property type="entry name" value="ACYL-COENZYME A THIOESTERASE MBLAC2"/>
    <property type="match status" value="1"/>
</dbReference>
<dbReference type="NCBIfam" id="NF033088">
    <property type="entry name" value="bla_subclass_B1"/>
    <property type="match status" value="1"/>
</dbReference>
<keyword evidence="9" id="KW-0574">Periplasm</keyword>
<dbReference type="InterPro" id="IPR050855">
    <property type="entry name" value="NDM-1-like"/>
</dbReference>
<dbReference type="NCBIfam" id="NF012145">
    <property type="entry name" value="blaDIM_SIM_IMP"/>
    <property type="match status" value="1"/>
</dbReference>
<dbReference type="InterPro" id="IPR058199">
    <property type="entry name" value="BlaB//VIM/IMP-1"/>
</dbReference>
<protein>
    <recommendedName>
        <fullName evidence="6">beta-lactamase</fullName>
        <ecNumber evidence="6">3.5.2.6</ecNumber>
    </recommendedName>
</protein>
<dbReference type="InterPro" id="IPR036866">
    <property type="entry name" value="RibonucZ/Hydroxyglut_hydro"/>
</dbReference>
<comment type="catalytic activity">
    <reaction evidence="1">
        <text>a beta-lactam + H2O = a substituted beta-amino acid</text>
        <dbReference type="Rhea" id="RHEA:20401"/>
        <dbReference type="ChEBI" id="CHEBI:15377"/>
        <dbReference type="ChEBI" id="CHEBI:35627"/>
        <dbReference type="ChEBI" id="CHEBI:140347"/>
        <dbReference type="EC" id="3.5.2.6"/>
    </reaction>
</comment>
<comment type="subcellular location">
    <subcellularLocation>
        <location evidence="3">Periplasm</location>
    </subcellularLocation>
</comment>
<evidence type="ECO:0000313" key="15">
    <source>
        <dbReference type="Proteomes" id="UP000009080"/>
    </source>
</evidence>
<evidence type="ECO:0000256" key="2">
    <source>
        <dbReference type="ARBA" id="ARBA00001947"/>
    </source>
</evidence>
<proteinExistence type="inferred from homology"/>
<evidence type="ECO:0000256" key="1">
    <source>
        <dbReference type="ARBA" id="ARBA00001526"/>
    </source>
</evidence>
<keyword evidence="12" id="KW-0046">Antibiotic resistance</keyword>
<keyword evidence="11" id="KW-0862">Zinc</keyword>
<dbReference type="RefSeq" id="WP_015818996.1">
    <property type="nucleotide sequence ID" value="NC_012997.1"/>
</dbReference>
<evidence type="ECO:0000256" key="3">
    <source>
        <dbReference type="ARBA" id="ARBA00004418"/>
    </source>
</evidence>
<evidence type="ECO:0000259" key="13">
    <source>
        <dbReference type="SMART" id="SM00849"/>
    </source>
</evidence>
<reference evidence="14 15" key="1">
    <citation type="journal article" date="2009" name="PLoS ONE">
        <title>The complete genome of Teredinibacter turnerae T7901: an intracellular endosymbiont of marine wood-boring bivalves (shipworms).</title>
        <authorList>
            <person name="Yang J.C."/>
            <person name="Madupu R."/>
            <person name="Durkin A.S."/>
            <person name="Ekborg N.A."/>
            <person name="Pedamallu C.S."/>
            <person name="Hostetler J.B."/>
            <person name="Radune D."/>
            <person name="Toms B.S."/>
            <person name="Henrissat B."/>
            <person name="Coutinho P.M."/>
            <person name="Schwarz S."/>
            <person name="Field L."/>
            <person name="Trindade-Silva A.E."/>
            <person name="Soares C.A.G."/>
            <person name="Elshahawi S."/>
            <person name="Hanora A."/>
            <person name="Schmidt E.W."/>
            <person name="Haygood M.G."/>
            <person name="Posfai J."/>
            <person name="Benner J."/>
            <person name="Madinger C."/>
            <person name="Nove J."/>
            <person name="Anton B."/>
            <person name="Chaudhary K."/>
            <person name="Foster J."/>
            <person name="Holman A."/>
            <person name="Kumar S."/>
            <person name="Lessard P.A."/>
            <person name="Luyten Y.A."/>
            <person name="Slatko B."/>
            <person name="Wood N."/>
            <person name="Wu B."/>
            <person name="Teplitski M."/>
            <person name="Mougous J.D."/>
            <person name="Ward N."/>
            <person name="Eisen J.A."/>
            <person name="Badger J.H."/>
            <person name="Distel D.L."/>
        </authorList>
    </citation>
    <scope>NUCLEOTIDE SEQUENCE [LARGE SCALE GENOMIC DNA]</scope>
    <source>
        <strain evidence="15">ATCC 39867 / T7901</strain>
    </source>
</reference>
<comment type="subunit">
    <text evidence="5">Monomer.</text>
</comment>
<dbReference type="eggNOG" id="COG0491">
    <property type="taxonomic scope" value="Bacteria"/>
</dbReference>
<evidence type="ECO:0000256" key="11">
    <source>
        <dbReference type="ARBA" id="ARBA00022833"/>
    </source>
</evidence>
<dbReference type="AlphaFoldDB" id="C5BSS3"/>
<dbReference type="NCBIfam" id="NF033585">
    <property type="entry name" value="blaTTU"/>
    <property type="match status" value="1"/>
</dbReference>
<evidence type="ECO:0000256" key="12">
    <source>
        <dbReference type="ARBA" id="ARBA00023251"/>
    </source>
</evidence>
<keyword evidence="8" id="KW-0732">Signal</keyword>
<comment type="cofactor">
    <cofactor evidence="2">
        <name>Zn(2+)</name>
        <dbReference type="ChEBI" id="CHEBI:29105"/>
    </cofactor>
</comment>
<keyword evidence="10" id="KW-0378">Hydrolase</keyword>
<dbReference type="CDD" id="cd16301">
    <property type="entry name" value="IMP_DIM-like_MBL-B1"/>
    <property type="match status" value="1"/>
</dbReference>
<dbReference type="EMBL" id="CP001614">
    <property type="protein sequence ID" value="ACR12883.1"/>
    <property type="molecule type" value="Genomic_DNA"/>
</dbReference>
<dbReference type="GO" id="GO:0017001">
    <property type="term" value="P:antibiotic catabolic process"/>
    <property type="evidence" value="ECO:0007669"/>
    <property type="project" value="UniProtKB-ARBA"/>
</dbReference>
<keyword evidence="7" id="KW-0479">Metal-binding</keyword>
<dbReference type="STRING" id="377629.TERTU_3761"/>
<accession>C5BSS3</accession>
<dbReference type="SMART" id="SM00849">
    <property type="entry name" value="Lactamase_B"/>
    <property type="match status" value="1"/>
</dbReference>
<name>C5BSS3_TERTT</name>
<dbReference type="NCBIfam" id="NF012229">
    <property type="entry name" value="bla_class_B_core"/>
    <property type="match status" value="1"/>
</dbReference>
<evidence type="ECO:0000313" key="14">
    <source>
        <dbReference type="EMBL" id="ACR12883.1"/>
    </source>
</evidence>
<evidence type="ECO:0000256" key="8">
    <source>
        <dbReference type="ARBA" id="ARBA00022729"/>
    </source>
</evidence>
<feature type="domain" description="Metallo-beta-lactamase" evidence="13">
    <location>
        <begin position="50"/>
        <end position="218"/>
    </location>
</feature>
<evidence type="ECO:0000256" key="4">
    <source>
        <dbReference type="ARBA" id="ARBA00005250"/>
    </source>
</evidence>
<dbReference type="EC" id="3.5.2.6" evidence="6"/>
<evidence type="ECO:0000256" key="10">
    <source>
        <dbReference type="ARBA" id="ARBA00022801"/>
    </source>
</evidence>
<dbReference type="Gene3D" id="3.60.15.10">
    <property type="entry name" value="Ribonuclease Z/Hydroxyacylglutathione hydrolase-like"/>
    <property type="match status" value="1"/>
</dbReference>
<comment type="similarity">
    <text evidence="4">Belongs to the metallo-beta-lactamase superfamily. Class-B beta-lactamase family.</text>
</comment>
<evidence type="ECO:0000256" key="7">
    <source>
        <dbReference type="ARBA" id="ARBA00022723"/>
    </source>
</evidence>
<evidence type="ECO:0000256" key="6">
    <source>
        <dbReference type="ARBA" id="ARBA00012865"/>
    </source>
</evidence>
<dbReference type="Pfam" id="PF00753">
    <property type="entry name" value="Lactamase_B"/>
    <property type="match status" value="1"/>
</dbReference>
<dbReference type="KEGG" id="ttu:TERTU_3761"/>
<dbReference type="InterPro" id="IPR001279">
    <property type="entry name" value="Metallo-B-lactamas"/>
</dbReference>
<dbReference type="OrthoDB" id="420651at2"/>
<keyword evidence="15" id="KW-1185">Reference proteome</keyword>
<dbReference type="PANTHER" id="PTHR42951">
    <property type="entry name" value="METALLO-BETA-LACTAMASE DOMAIN-CONTAINING"/>
    <property type="match status" value="1"/>
</dbReference>
<dbReference type="CARD" id="ARO:3007002">
    <property type="molecule name" value="TTU-1"/>
    <property type="mechanism identifier" value="ARO:0001004"/>
    <property type="mechanism name" value="antibiotic inactivation"/>
</dbReference>
<dbReference type="SUPFAM" id="SSF56281">
    <property type="entry name" value="Metallo-hydrolase/oxidoreductase"/>
    <property type="match status" value="1"/>
</dbReference>
<organism evidence="14 15">
    <name type="scientific">Teredinibacter turnerae (strain ATCC 39867 / T7901)</name>
    <dbReference type="NCBI Taxonomy" id="377629"/>
    <lineage>
        <taxon>Bacteria</taxon>
        <taxon>Pseudomonadati</taxon>
        <taxon>Pseudomonadota</taxon>
        <taxon>Gammaproteobacteria</taxon>
        <taxon>Cellvibrionales</taxon>
        <taxon>Cellvibrionaceae</taxon>
        <taxon>Teredinibacter</taxon>
    </lineage>
</organism>
<gene>
    <name evidence="14" type="ordered locus">TERTU_3761</name>
</gene>
<dbReference type="Proteomes" id="UP000009080">
    <property type="component" value="Chromosome"/>
</dbReference>